<proteinExistence type="inferred from homology"/>
<evidence type="ECO:0000256" key="3">
    <source>
        <dbReference type="ARBA" id="ARBA00022553"/>
    </source>
</evidence>
<evidence type="ECO:0000256" key="5">
    <source>
        <dbReference type="ARBA" id="ARBA00022692"/>
    </source>
</evidence>
<dbReference type="InterPro" id="IPR013210">
    <property type="entry name" value="LRR_N_plant-typ"/>
</dbReference>
<dbReference type="InterPro" id="IPR001611">
    <property type="entry name" value="Leu-rich_rpt"/>
</dbReference>
<feature type="transmembrane region" description="Helical" evidence="12">
    <location>
        <begin position="757"/>
        <end position="779"/>
    </location>
</feature>
<keyword evidence="4" id="KW-0433">Leucine-rich repeat</keyword>
<dbReference type="PRINTS" id="PR00019">
    <property type="entry name" value="LEURICHRPT"/>
</dbReference>
<dbReference type="SUPFAM" id="SSF52047">
    <property type="entry name" value="RNI-like"/>
    <property type="match status" value="1"/>
</dbReference>
<keyword evidence="9 12" id="KW-0472">Membrane</keyword>
<dbReference type="PANTHER" id="PTHR48062">
    <property type="entry name" value="RECEPTOR-LIKE PROTEIN 14"/>
    <property type="match status" value="1"/>
</dbReference>
<evidence type="ECO:0000256" key="13">
    <source>
        <dbReference type="SAM" id="SignalP"/>
    </source>
</evidence>
<evidence type="ECO:0000256" key="4">
    <source>
        <dbReference type="ARBA" id="ARBA00022614"/>
    </source>
</evidence>
<dbReference type="EMBL" id="LR031880">
    <property type="protein sequence ID" value="VDD61839.1"/>
    <property type="molecule type" value="Genomic_DNA"/>
</dbReference>
<comment type="similarity">
    <text evidence="2">Belongs to the RLP family.</text>
</comment>
<keyword evidence="8 12" id="KW-1133">Transmembrane helix</keyword>
<evidence type="ECO:0000313" key="15">
    <source>
        <dbReference type="EMBL" id="VDD61839.1"/>
    </source>
</evidence>
<feature type="chain" id="PRO_5018111258" description="Leucine-rich repeat-containing N-terminal plant-type domain-containing protein" evidence="13">
    <location>
        <begin position="27"/>
        <end position="805"/>
    </location>
</feature>
<keyword evidence="5 12" id="KW-0812">Transmembrane</keyword>
<dbReference type="AlphaFoldDB" id="A0A3P6H7A3"/>
<dbReference type="Pfam" id="PF00560">
    <property type="entry name" value="LRR_1"/>
    <property type="match status" value="6"/>
</dbReference>
<accession>A0A3P6H7A3</accession>
<dbReference type="PANTHER" id="PTHR48062:SF12">
    <property type="entry name" value="LEUCINE-RICH REPEAT-CONTAINING N-TERMINAL PLANT-TYPE DOMAIN-CONTAINING PROTEIN"/>
    <property type="match status" value="1"/>
</dbReference>
<feature type="domain" description="Leucine-rich repeat-containing N-terminal plant-type" evidence="14">
    <location>
        <begin position="30"/>
        <end position="74"/>
    </location>
</feature>
<keyword evidence="7" id="KW-0677">Repeat</keyword>
<reference evidence="15" key="1">
    <citation type="submission" date="2018-11" db="EMBL/GenBank/DDBJ databases">
        <authorList>
            <consortium name="Genoscope - CEA"/>
            <person name="William W."/>
        </authorList>
    </citation>
    <scope>NUCLEOTIDE SEQUENCE</scope>
</reference>
<dbReference type="Pfam" id="PF13855">
    <property type="entry name" value="LRR_8"/>
    <property type="match status" value="1"/>
</dbReference>
<evidence type="ECO:0000256" key="6">
    <source>
        <dbReference type="ARBA" id="ARBA00022729"/>
    </source>
</evidence>
<keyword evidence="3" id="KW-0597">Phosphoprotein</keyword>
<dbReference type="FunFam" id="3.80.10.10:FF:000722">
    <property type="entry name" value="Leucine-rich repeat receptor-like protein kinase"/>
    <property type="match status" value="1"/>
</dbReference>
<gene>
    <name evidence="15" type="ORF">BOLC6T37292H</name>
</gene>
<evidence type="ECO:0000259" key="14">
    <source>
        <dbReference type="Pfam" id="PF08263"/>
    </source>
</evidence>
<organism evidence="15">
    <name type="scientific">Brassica oleracea</name>
    <name type="common">Wild cabbage</name>
    <dbReference type="NCBI Taxonomy" id="3712"/>
    <lineage>
        <taxon>Eukaryota</taxon>
        <taxon>Viridiplantae</taxon>
        <taxon>Streptophyta</taxon>
        <taxon>Embryophyta</taxon>
        <taxon>Tracheophyta</taxon>
        <taxon>Spermatophyta</taxon>
        <taxon>Magnoliopsida</taxon>
        <taxon>eudicotyledons</taxon>
        <taxon>Gunneridae</taxon>
        <taxon>Pentapetalae</taxon>
        <taxon>rosids</taxon>
        <taxon>malvids</taxon>
        <taxon>Brassicales</taxon>
        <taxon>Brassicaceae</taxon>
        <taxon>Brassiceae</taxon>
        <taxon>Brassica</taxon>
    </lineage>
</organism>
<dbReference type="FunFam" id="3.80.10.10:FF:000095">
    <property type="entry name" value="LRR receptor-like serine/threonine-protein kinase GSO1"/>
    <property type="match status" value="1"/>
</dbReference>
<dbReference type="Pfam" id="PF08263">
    <property type="entry name" value="LRRNT_2"/>
    <property type="match status" value="1"/>
</dbReference>
<sequence>MSSSKSMISGLTWMIIMMMMMQECRSCTESERQGLLELKAYFLSLSSDIHPDIARGWRTTSRRSCCSWRRVKCDLNNKRVTGLSLGDLYPSCYSDTLPILNLTFLYPFDELQSLNLSMSSLGGWFDQTQGYKSHERFRHLEILDLSYNFFNRSVFLLLNEVVSLKTLFLGGNYIESDFHVKELINLKNLELLDLKLNNISGHLPGKELTKLKKLKALDLRLCKLQQLQELQVSQNRFVGEIPLCFSIFSKLRVLDLSSNHLSGKLPPWLLKNNTKLQVLLLQNNSFNILTFPRLHKLQFLDLSANNFNHQLPKNIGLMLPRLRHLNLSNNEFHGNMPSSVDTMEYLEFMDLSYNNFSGKLPRDLFTGCYSLKWLKLSHNSFTGPIIPRSSEETSLMTLIMDNNMFTGKLTENLRNLRLVTVIDLSNNFLTGTIPRWLGGFFLDILRISNNRSHGVIPPSLFNIPYLWLLDLSGNFLSGTLPLRSDSDYGYILDLHDNNLTGSVPDTLWKGLILLDMRNNRLSGNIPRFMSTPSIDVVLLRGNNLTGKIPVELCGLITLRMLDLSHNMLSESIPSCLSNLSGDGGNDPDWYPADMFSNFMDVYTEVYYESLLVSERFGLDYLVDFKVQVEFAVKQRYDSYMRGTLNQMFGLDLSSNELNGEIPEELGDLKRVRSLNLSRNSLSGSIPGSLVVFNVSYNNLSGVIPQGKQFNTFGENSYLGNVLLCGSPTNKSCGTTMSSGEKGEEEEDDKSGLIDVVVLWWSLGSTYVTVLIGFMVFMFFDSPWRRAWFCLVDALIDRIKYLLGDI</sequence>
<evidence type="ECO:0000256" key="9">
    <source>
        <dbReference type="ARBA" id="ARBA00023136"/>
    </source>
</evidence>
<dbReference type="InterPro" id="IPR003591">
    <property type="entry name" value="Leu-rich_rpt_typical-subtyp"/>
</dbReference>
<evidence type="ECO:0000256" key="10">
    <source>
        <dbReference type="ARBA" id="ARBA00023170"/>
    </source>
</evidence>
<dbReference type="PROSITE" id="PS51450">
    <property type="entry name" value="LRR"/>
    <property type="match status" value="1"/>
</dbReference>
<evidence type="ECO:0000256" key="1">
    <source>
        <dbReference type="ARBA" id="ARBA00004251"/>
    </source>
</evidence>
<protein>
    <recommendedName>
        <fullName evidence="14">Leucine-rich repeat-containing N-terminal plant-type domain-containing protein</fullName>
    </recommendedName>
</protein>
<evidence type="ECO:0000256" key="7">
    <source>
        <dbReference type="ARBA" id="ARBA00022737"/>
    </source>
</evidence>
<name>A0A3P6H7A3_BRAOL</name>
<dbReference type="InterPro" id="IPR051502">
    <property type="entry name" value="RLP_Defense_Trigger"/>
</dbReference>
<evidence type="ECO:0000256" key="12">
    <source>
        <dbReference type="SAM" id="Phobius"/>
    </source>
</evidence>
<evidence type="ECO:0000256" key="8">
    <source>
        <dbReference type="ARBA" id="ARBA00022989"/>
    </source>
</evidence>
<dbReference type="Gene3D" id="3.80.10.10">
    <property type="entry name" value="Ribonuclease Inhibitor"/>
    <property type="match status" value="3"/>
</dbReference>
<feature type="signal peptide" evidence="13">
    <location>
        <begin position="1"/>
        <end position="26"/>
    </location>
</feature>
<dbReference type="SUPFAM" id="SSF52058">
    <property type="entry name" value="L domain-like"/>
    <property type="match status" value="2"/>
</dbReference>
<comment type="subcellular location">
    <subcellularLocation>
        <location evidence="1">Cell membrane</location>
        <topology evidence="1">Single-pass type I membrane protein</topology>
    </subcellularLocation>
</comment>
<keyword evidence="10" id="KW-0675">Receptor</keyword>
<keyword evidence="6 13" id="KW-0732">Signal</keyword>
<dbReference type="InterPro" id="IPR032675">
    <property type="entry name" value="LRR_dom_sf"/>
</dbReference>
<evidence type="ECO:0000256" key="2">
    <source>
        <dbReference type="ARBA" id="ARBA00009592"/>
    </source>
</evidence>
<evidence type="ECO:0000256" key="11">
    <source>
        <dbReference type="ARBA" id="ARBA00023180"/>
    </source>
</evidence>
<dbReference type="SMART" id="SM00369">
    <property type="entry name" value="LRR_TYP"/>
    <property type="match status" value="8"/>
</dbReference>
<dbReference type="GO" id="GO:0005886">
    <property type="term" value="C:plasma membrane"/>
    <property type="evidence" value="ECO:0007669"/>
    <property type="project" value="UniProtKB-SubCell"/>
</dbReference>
<keyword evidence="11" id="KW-0325">Glycoprotein</keyword>